<evidence type="ECO:0000256" key="6">
    <source>
        <dbReference type="ARBA" id="ARBA00022840"/>
    </source>
</evidence>
<dbReference type="SUPFAM" id="SSF52540">
    <property type="entry name" value="P-loop containing nucleoside triphosphate hydrolases"/>
    <property type="match status" value="2"/>
</dbReference>
<dbReference type="InterPro" id="IPR003439">
    <property type="entry name" value="ABC_transporter-like_ATP-bd"/>
</dbReference>
<evidence type="ECO:0000256" key="5">
    <source>
        <dbReference type="ARBA" id="ARBA00022741"/>
    </source>
</evidence>
<comment type="subcellular location">
    <subcellularLocation>
        <location evidence="1">Cell membrane</location>
        <topology evidence="1">Peripheral membrane protein</topology>
    </subcellularLocation>
</comment>
<feature type="domain" description="ABC transporter" evidence="9">
    <location>
        <begin position="37"/>
        <end position="284"/>
    </location>
</feature>
<evidence type="ECO:0000256" key="1">
    <source>
        <dbReference type="ARBA" id="ARBA00004202"/>
    </source>
</evidence>
<dbReference type="GO" id="GO:0015833">
    <property type="term" value="P:peptide transport"/>
    <property type="evidence" value="ECO:0007669"/>
    <property type="project" value="InterPro"/>
</dbReference>
<feature type="region of interest" description="Disordered" evidence="8">
    <location>
        <begin position="1"/>
        <end position="35"/>
    </location>
</feature>
<dbReference type="EMBL" id="JABXJJ020000001">
    <property type="protein sequence ID" value="MDI5967897.1"/>
    <property type="molecule type" value="Genomic_DNA"/>
</dbReference>
<evidence type="ECO:0000313" key="10">
    <source>
        <dbReference type="EMBL" id="MDI5967897.1"/>
    </source>
</evidence>
<evidence type="ECO:0000256" key="4">
    <source>
        <dbReference type="ARBA" id="ARBA00022475"/>
    </source>
</evidence>
<dbReference type="PANTHER" id="PTHR43297">
    <property type="entry name" value="OLIGOPEPTIDE TRANSPORT ATP-BINDING PROTEIN APPD"/>
    <property type="match status" value="1"/>
</dbReference>
<gene>
    <name evidence="10" type="ORF">POF50_000765</name>
</gene>
<dbReference type="SMART" id="SM00382">
    <property type="entry name" value="AAA"/>
    <property type="match status" value="2"/>
</dbReference>
<comment type="caution">
    <text evidence="10">The sequence shown here is derived from an EMBL/GenBank/DDBJ whole genome shotgun (WGS) entry which is preliminary data.</text>
</comment>
<dbReference type="GO" id="GO:0016887">
    <property type="term" value="F:ATP hydrolysis activity"/>
    <property type="evidence" value="ECO:0007669"/>
    <property type="project" value="InterPro"/>
</dbReference>
<comment type="similarity">
    <text evidence="2">Belongs to the ABC transporter superfamily.</text>
</comment>
<accession>A0AA90H488</accession>
<dbReference type="PROSITE" id="PS50893">
    <property type="entry name" value="ABC_TRANSPORTER_2"/>
    <property type="match status" value="2"/>
</dbReference>
<dbReference type="Gene3D" id="3.40.50.300">
    <property type="entry name" value="P-loop containing nucleotide triphosphate hydrolases"/>
    <property type="match status" value="2"/>
</dbReference>
<dbReference type="CDD" id="cd03257">
    <property type="entry name" value="ABC_NikE_OppD_transporters"/>
    <property type="match status" value="2"/>
</dbReference>
<keyword evidence="6 10" id="KW-0067">ATP-binding</keyword>
<keyword evidence="3" id="KW-0813">Transport</keyword>
<dbReference type="GO" id="GO:0005524">
    <property type="term" value="F:ATP binding"/>
    <property type="evidence" value="ECO:0007669"/>
    <property type="project" value="UniProtKB-KW"/>
</dbReference>
<dbReference type="NCBIfam" id="TIGR01727">
    <property type="entry name" value="oligo_HPY"/>
    <property type="match status" value="2"/>
</dbReference>
<dbReference type="NCBIfam" id="NF008453">
    <property type="entry name" value="PRK11308.1"/>
    <property type="match status" value="2"/>
</dbReference>
<evidence type="ECO:0000256" key="3">
    <source>
        <dbReference type="ARBA" id="ARBA00022448"/>
    </source>
</evidence>
<dbReference type="FunFam" id="3.40.50.300:FF:000016">
    <property type="entry name" value="Oligopeptide ABC transporter ATP-binding component"/>
    <property type="match status" value="1"/>
</dbReference>
<dbReference type="InterPro" id="IPR003593">
    <property type="entry name" value="AAA+_ATPase"/>
</dbReference>
<name>A0AA90H488_9ACTN</name>
<feature type="domain" description="ABC transporter" evidence="9">
    <location>
        <begin position="398"/>
        <end position="649"/>
    </location>
</feature>
<feature type="region of interest" description="Disordered" evidence="8">
    <location>
        <begin position="357"/>
        <end position="390"/>
    </location>
</feature>
<sequence>MTGTPPPPPATLPHPSPTTPVGAPRPGGDGPRPVLSVRDLRISFPSEAGPVEAVRGVSFDLLPGRTLGIVGESGSGKSATATGVMGLLPPSARLDGQVLLNGRDLVGLRDRELSRVRGREIGMVFQDPLSALTPIFSVGRLLSDALRVHQDLSRAAARERAVELLDLVGIPDPRNRARSFPHEFSGGMRQRVVIALAVANRPAVLVADEPTTALDVTVQAQILEVLRTAQAETGAALLLITHDLGVVAGYADEVAVMYAGRIVEQAGVRELYRRPAMPYTARLLAAVPTVDAGERRPLLPIGGEPPSLVDLPGGCPFAPRCALAVNACRTQEPPLRPIAGHGTVACVRADDIAAGTLDPVTGPTAAHEQPGDAVEIRPAPEPAASGTASATAPGEVLLRVDNLVRTFPMTRGALLKRRVGTVHAVNGVSFDLRAGETLGLVGESGSGKTTTLLEIMGLRRPEGGRIEVAGTDTADLRSAARIRELRGTLRIVMQDPLGALDPRLPVSQLLAEPLQAIGRPRKEIRARVFELLRLVGLDASAADRFPAALSGGQRQRIGIARALAVEPKLLVLDEPVSALDVSVQAGVINLLAGLQRQLGLAYLIVAHDLAVVRYVADRVAVMYLGRIVESGATESVFADPRHPYTRALLSAVPVPDPERQRGRERIVLDGELPGTPGVFGAPGVSAVPGSPGRAPAAPVGCVFVDRCPLHRTLGPELRARCRDEHPGTTPVPGRADHRFACHAG</sequence>
<keyword evidence="7" id="KW-0472">Membrane</keyword>
<proteinExistence type="inferred from homology"/>
<feature type="compositionally biased region" description="Pro residues" evidence="8">
    <location>
        <begin position="1"/>
        <end position="18"/>
    </location>
</feature>
<dbReference type="InterPro" id="IPR013563">
    <property type="entry name" value="Oligopep_ABC_C"/>
</dbReference>
<evidence type="ECO:0000256" key="7">
    <source>
        <dbReference type="ARBA" id="ARBA00023136"/>
    </source>
</evidence>
<dbReference type="PANTHER" id="PTHR43297:SF2">
    <property type="entry name" value="DIPEPTIDE TRANSPORT ATP-BINDING PROTEIN DPPD"/>
    <property type="match status" value="1"/>
</dbReference>
<reference evidence="10" key="1">
    <citation type="submission" date="2023-05" db="EMBL/GenBank/DDBJ databases">
        <title>Streptantibioticus silvisoli sp. nov., acidotolerant actinomycetes 1 from pine litter.</title>
        <authorList>
            <person name="Swiecimska M."/>
            <person name="Golinska P."/>
            <person name="Sangal V."/>
            <person name="Wachnowicz B."/>
            <person name="Goodfellow M."/>
        </authorList>
    </citation>
    <scope>NUCLEOTIDE SEQUENCE</scope>
    <source>
        <strain evidence="10">SL13</strain>
    </source>
</reference>
<dbReference type="RefSeq" id="WP_282698425.1">
    <property type="nucleotide sequence ID" value="NZ_JABXJJ020000001.1"/>
</dbReference>
<organism evidence="10">
    <name type="scientific">Streptantibioticus silvisoli</name>
    <dbReference type="NCBI Taxonomy" id="2705255"/>
    <lineage>
        <taxon>Bacteria</taxon>
        <taxon>Bacillati</taxon>
        <taxon>Actinomycetota</taxon>
        <taxon>Actinomycetes</taxon>
        <taxon>Kitasatosporales</taxon>
        <taxon>Streptomycetaceae</taxon>
        <taxon>Streptantibioticus</taxon>
    </lineage>
</organism>
<dbReference type="InterPro" id="IPR027417">
    <property type="entry name" value="P-loop_NTPase"/>
</dbReference>
<dbReference type="NCBIfam" id="NF007739">
    <property type="entry name" value="PRK10419.1"/>
    <property type="match status" value="2"/>
</dbReference>
<keyword evidence="5" id="KW-0547">Nucleotide-binding</keyword>
<dbReference type="InterPro" id="IPR017871">
    <property type="entry name" value="ABC_transporter-like_CS"/>
</dbReference>
<dbReference type="Pfam" id="PF08352">
    <property type="entry name" value="oligo_HPY"/>
    <property type="match status" value="2"/>
</dbReference>
<dbReference type="PROSITE" id="PS00211">
    <property type="entry name" value="ABC_TRANSPORTER_1"/>
    <property type="match status" value="2"/>
</dbReference>
<evidence type="ECO:0000256" key="2">
    <source>
        <dbReference type="ARBA" id="ARBA00005417"/>
    </source>
</evidence>
<protein>
    <submittedName>
        <fullName evidence="10">ABC transporter ATP-binding protein</fullName>
    </submittedName>
</protein>
<dbReference type="Pfam" id="PF00005">
    <property type="entry name" value="ABC_tran"/>
    <property type="match status" value="2"/>
</dbReference>
<dbReference type="AlphaFoldDB" id="A0AA90H488"/>
<evidence type="ECO:0000259" key="9">
    <source>
        <dbReference type="PROSITE" id="PS50893"/>
    </source>
</evidence>
<dbReference type="GO" id="GO:0005886">
    <property type="term" value="C:plasma membrane"/>
    <property type="evidence" value="ECO:0007669"/>
    <property type="project" value="UniProtKB-SubCell"/>
</dbReference>
<dbReference type="InterPro" id="IPR050388">
    <property type="entry name" value="ABC_Ni/Peptide_Import"/>
</dbReference>
<keyword evidence="4" id="KW-1003">Cell membrane</keyword>
<evidence type="ECO:0000256" key="8">
    <source>
        <dbReference type="SAM" id="MobiDB-lite"/>
    </source>
</evidence>